<reference evidence="3" key="1">
    <citation type="submission" date="2018-11" db="EMBL/GenBank/DDBJ databases">
        <authorList>
            <person name="Alioto T."/>
            <person name="Alioto T."/>
        </authorList>
    </citation>
    <scope>NUCLEOTIDE SEQUENCE</scope>
</reference>
<dbReference type="CDD" id="cd00037">
    <property type="entry name" value="CLECT"/>
    <property type="match status" value="1"/>
</dbReference>
<dbReference type="PROSITE" id="PS50041">
    <property type="entry name" value="C_TYPE_LECTIN_2"/>
    <property type="match status" value="1"/>
</dbReference>
<dbReference type="AlphaFoldDB" id="A0A8B6C700"/>
<feature type="chain" id="PRO_5032438480" description="C-type lectin domain-containing protein" evidence="1">
    <location>
        <begin position="18"/>
        <end position="183"/>
    </location>
</feature>
<evidence type="ECO:0000313" key="3">
    <source>
        <dbReference type="EMBL" id="VDI01170.1"/>
    </source>
</evidence>
<evidence type="ECO:0000313" key="4">
    <source>
        <dbReference type="Proteomes" id="UP000596742"/>
    </source>
</evidence>
<dbReference type="Gene3D" id="3.10.100.10">
    <property type="entry name" value="Mannose-Binding Protein A, subunit A"/>
    <property type="match status" value="1"/>
</dbReference>
<keyword evidence="1" id="KW-0732">Signal</keyword>
<comment type="caution">
    <text evidence="3">The sequence shown here is derived from an EMBL/GenBank/DDBJ whole genome shotgun (WGS) entry which is preliminary data.</text>
</comment>
<feature type="non-terminal residue" evidence="3">
    <location>
        <position position="1"/>
    </location>
</feature>
<feature type="signal peptide" evidence="1">
    <location>
        <begin position="1"/>
        <end position="17"/>
    </location>
</feature>
<dbReference type="Pfam" id="PF00059">
    <property type="entry name" value="Lectin_C"/>
    <property type="match status" value="1"/>
</dbReference>
<dbReference type="SUPFAM" id="SSF56436">
    <property type="entry name" value="C-type lectin-like"/>
    <property type="match status" value="1"/>
</dbReference>
<dbReference type="Proteomes" id="UP000596742">
    <property type="component" value="Unassembled WGS sequence"/>
</dbReference>
<keyword evidence="4" id="KW-1185">Reference proteome</keyword>
<name>A0A8B6C700_MYTGA</name>
<dbReference type="EMBL" id="UYJE01001315">
    <property type="protein sequence ID" value="VDI01170.1"/>
    <property type="molecule type" value="Genomic_DNA"/>
</dbReference>
<proteinExistence type="predicted"/>
<dbReference type="InterPro" id="IPR050111">
    <property type="entry name" value="C-type_lectin/snaclec_domain"/>
</dbReference>
<dbReference type="OrthoDB" id="6112463at2759"/>
<feature type="domain" description="C-type lectin" evidence="2">
    <location>
        <begin position="69"/>
        <end position="173"/>
    </location>
</feature>
<organism evidence="3 4">
    <name type="scientific">Mytilus galloprovincialis</name>
    <name type="common">Mediterranean mussel</name>
    <dbReference type="NCBI Taxonomy" id="29158"/>
    <lineage>
        <taxon>Eukaryota</taxon>
        <taxon>Metazoa</taxon>
        <taxon>Spiralia</taxon>
        <taxon>Lophotrochozoa</taxon>
        <taxon>Mollusca</taxon>
        <taxon>Bivalvia</taxon>
        <taxon>Autobranchia</taxon>
        <taxon>Pteriomorphia</taxon>
        <taxon>Mytilida</taxon>
        <taxon>Mytiloidea</taxon>
        <taxon>Mytilidae</taxon>
        <taxon>Mytilinae</taxon>
        <taxon>Mytilus</taxon>
    </lineage>
</organism>
<evidence type="ECO:0000256" key="1">
    <source>
        <dbReference type="SAM" id="SignalP"/>
    </source>
</evidence>
<gene>
    <name evidence="3" type="ORF">MGAL_10B077093</name>
</gene>
<evidence type="ECO:0000259" key="2">
    <source>
        <dbReference type="PROSITE" id="PS50041"/>
    </source>
</evidence>
<dbReference type="InterPro" id="IPR016186">
    <property type="entry name" value="C-type_lectin-like/link_sf"/>
</dbReference>
<dbReference type="PANTHER" id="PTHR22803">
    <property type="entry name" value="MANNOSE, PHOSPHOLIPASE, LECTIN RECEPTOR RELATED"/>
    <property type="match status" value="1"/>
</dbReference>
<protein>
    <recommendedName>
        <fullName evidence="2">C-type lectin domain-containing protein</fullName>
    </recommendedName>
</protein>
<dbReference type="InterPro" id="IPR016187">
    <property type="entry name" value="CTDL_fold"/>
</dbReference>
<dbReference type="SMART" id="SM00034">
    <property type="entry name" value="CLECT"/>
    <property type="match status" value="1"/>
</dbReference>
<dbReference type="InterPro" id="IPR001304">
    <property type="entry name" value="C-type_lectin-like"/>
</dbReference>
<sequence>MIAVLLAFCAMHVGVGGLDVCLAKTEKSHLSDLRTQLKGFTKTIDDLEKGLKGKHFWGNDGCKKGWDRFRDYCYYFNKDKKSWFDAERYCRAESSSLVNINDDNENNFVMTKSKETNMEYTWTGAYNGDAGKWIWASTFQPVKYFKWYPNEPNSNGRVACVHMYSKTGGKWNDPSLTLYAKDM</sequence>
<accession>A0A8B6C700</accession>